<dbReference type="InterPro" id="IPR052038">
    <property type="entry name" value="Type-VII_TA_antitoxin"/>
</dbReference>
<dbReference type="SUPFAM" id="SSF81301">
    <property type="entry name" value="Nucleotidyltransferase"/>
    <property type="match status" value="1"/>
</dbReference>
<keyword evidence="5" id="KW-0479">Metal-binding</keyword>
<evidence type="ECO:0000259" key="13">
    <source>
        <dbReference type="Pfam" id="PF01909"/>
    </source>
</evidence>
<comment type="catalytic activity">
    <reaction evidence="11">
        <text>O-(5'-adenylyl)-L-tyrosyl-[protein] + ATP = O-[5'-(adenylyl-(5'-&gt;3')-adenylyl)]-L-tyrosyl-[protein] + diphosphate</text>
        <dbReference type="Rhea" id="RHEA:66528"/>
        <dbReference type="Rhea" id="RHEA-COMP:13846"/>
        <dbReference type="Rhea" id="RHEA-COMP:17046"/>
        <dbReference type="ChEBI" id="CHEBI:30616"/>
        <dbReference type="ChEBI" id="CHEBI:33019"/>
        <dbReference type="ChEBI" id="CHEBI:83624"/>
        <dbReference type="ChEBI" id="CHEBI:167160"/>
    </reaction>
</comment>
<reference evidence="14 15" key="1">
    <citation type="submission" date="2011-08" db="EMBL/GenBank/DDBJ databases">
        <title>The complete genome of Methanofollis liminatans DSM 4140.</title>
        <authorList>
            <consortium name="US DOE Joint Genome Institute (JGI-PGF)"/>
            <person name="Lucas S."/>
            <person name="Han J."/>
            <person name="Lapidus A."/>
            <person name="Bruce D."/>
            <person name="Goodwin L."/>
            <person name="Pitluck S."/>
            <person name="Peters L."/>
            <person name="Kyrpides N."/>
            <person name="Mavromatis K."/>
            <person name="Ivanova N."/>
            <person name="Mikhailova N."/>
            <person name="Lu M."/>
            <person name="Detter J.C."/>
            <person name="Tapia R."/>
            <person name="Han C."/>
            <person name="Land M."/>
            <person name="Hauser L."/>
            <person name="Markowitz V."/>
            <person name="Cheng J.-F."/>
            <person name="Hugenholtz P."/>
            <person name="Woyke T."/>
            <person name="Wu D."/>
            <person name="Spring S."/>
            <person name="Schuler E."/>
            <person name="Brambilla E."/>
            <person name="Klenk H.-P."/>
            <person name="Eisen J.A."/>
        </authorList>
    </citation>
    <scope>NUCLEOTIDE SEQUENCE [LARGE SCALE GENOMIC DNA]</scope>
    <source>
        <strain evidence="14 15">DSM 4140</strain>
    </source>
</reference>
<evidence type="ECO:0000313" key="15">
    <source>
        <dbReference type="Proteomes" id="UP000005095"/>
    </source>
</evidence>
<dbReference type="OrthoDB" id="61846at2157"/>
<gene>
    <name evidence="14" type="ORF">Metli_0783</name>
</gene>
<dbReference type="CDD" id="cd05403">
    <property type="entry name" value="NT_KNTase_like"/>
    <property type="match status" value="1"/>
</dbReference>
<dbReference type="PATRIC" id="fig|28892.9.peg.837"/>
<feature type="domain" description="Polymerase nucleotidyl transferase" evidence="13">
    <location>
        <begin position="21"/>
        <end position="100"/>
    </location>
</feature>
<organism evidence="14 15">
    <name type="scientific">Methanofollis liminatans DSM 4140</name>
    <dbReference type="NCBI Taxonomy" id="28892"/>
    <lineage>
        <taxon>Archaea</taxon>
        <taxon>Methanobacteriati</taxon>
        <taxon>Methanobacteriota</taxon>
        <taxon>Stenosarchaea group</taxon>
        <taxon>Methanomicrobia</taxon>
        <taxon>Methanomicrobiales</taxon>
        <taxon>Methanomicrobiaceae</taxon>
        <taxon>Methanofollis</taxon>
    </lineage>
</organism>
<sequence>MTAHLQTDDLRRLQERTAWIREHFGVERIGIFGSVARGENTPASDIDILVEFAIGKATFQNFMALIAYLEDLFGRRVDLVTTGGIDPYLRPTIEGEVIWCEA</sequence>
<evidence type="ECO:0000313" key="14">
    <source>
        <dbReference type="EMBL" id="EJG06745.1"/>
    </source>
</evidence>
<dbReference type="PANTHER" id="PTHR33571:SF14">
    <property type="entry name" value="PROTEIN ADENYLYLTRANSFERASE MJ0435-RELATED"/>
    <property type="match status" value="1"/>
</dbReference>
<keyword evidence="15" id="KW-1185">Reference proteome</keyword>
<dbReference type="PANTHER" id="PTHR33571">
    <property type="entry name" value="SSL8005 PROTEIN"/>
    <property type="match status" value="1"/>
</dbReference>
<dbReference type="Pfam" id="PF01909">
    <property type="entry name" value="NTP_transf_2"/>
    <property type="match status" value="1"/>
</dbReference>
<dbReference type="RefSeq" id="WP_004038211.1">
    <property type="nucleotide sequence ID" value="NZ_CM001555.1"/>
</dbReference>
<keyword evidence="7" id="KW-0067">ATP-binding</keyword>
<dbReference type="InterPro" id="IPR002934">
    <property type="entry name" value="Polymerase_NTP_transf_dom"/>
</dbReference>
<dbReference type="EMBL" id="CM001555">
    <property type="protein sequence ID" value="EJG06745.1"/>
    <property type="molecule type" value="Genomic_DNA"/>
</dbReference>
<proteinExistence type="inferred from homology"/>
<evidence type="ECO:0000256" key="8">
    <source>
        <dbReference type="ARBA" id="ARBA00022842"/>
    </source>
</evidence>
<dbReference type="AlphaFoldDB" id="J1L245"/>
<dbReference type="EC" id="2.7.7.108" evidence="9"/>
<keyword evidence="4" id="KW-0548">Nucleotidyltransferase</keyword>
<evidence type="ECO:0000256" key="12">
    <source>
        <dbReference type="ARBA" id="ARBA00048696"/>
    </source>
</evidence>
<evidence type="ECO:0000256" key="10">
    <source>
        <dbReference type="ARBA" id="ARBA00038276"/>
    </source>
</evidence>
<comment type="catalytic activity">
    <reaction evidence="12">
        <text>L-tyrosyl-[protein] + ATP = O-(5'-adenylyl)-L-tyrosyl-[protein] + diphosphate</text>
        <dbReference type="Rhea" id="RHEA:54288"/>
        <dbReference type="Rhea" id="RHEA-COMP:10136"/>
        <dbReference type="Rhea" id="RHEA-COMP:13846"/>
        <dbReference type="ChEBI" id="CHEBI:30616"/>
        <dbReference type="ChEBI" id="CHEBI:33019"/>
        <dbReference type="ChEBI" id="CHEBI:46858"/>
        <dbReference type="ChEBI" id="CHEBI:83624"/>
        <dbReference type="EC" id="2.7.7.108"/>
    </reaction>
</comment>
<dbReference type="GO" id="GO:0070733">
    <property type="term" value="F:AMPylase activity"/>
    <property type="evidence" value="ECO:0007669"/>
    <property type="project" value="UniProtKB-EC"/>
</dbReference>
<evidence type="ECO:0000256" key="9">
    <source>
        <dbReference type="ARBA" id="ARBA00034531"/>
    </source>
</evidence>
<comment type="cofactor">
    <cofactor evidence="1">
        <name>Mg(2+)</name>
        <dbReference type="ChEBI" id="CHEBI:18420"/>
    </cofactor>
</comment>
<evidence type="ECO:0000256" key="5">
    <source>
        <dbReference type="ARBA" id="ARBA00022723"/>
    </source>
</evidence>
<keyword evidence="6" id="KW-0547">Nucleotide-binding</keyword>
<dbReference type="STRING" id="28892.Metli_0783"/>
<comment type="similarity">
    <text evidence="10">Belongs to the MntA antitoxin family.</text>
</comment>
<dbReference type="InterPro" id="IPR043519">
    <property type="entry name" value="NT_sf"/>
</dbReference>
<dbReference type="HOGENOM" id="CLU_130257_10_1_2"/>
<dbReference type="GO" id="GO:0005524">
    <property type="term" value="F:ATP binding"/>
    <property type="evidence" value="ECO:0007669"/>
    <property type="project" value="UniProtKB-KW"/>
</dbReference>
<name>J1L245_9EURY</name>
<dbReference type="GO" id="GO:0046872">
    <property type="term" value="F:metal ion binding"/>
    <property type="evidence" value="ECO:0007669"/>
    <property type="project" value="UniProtKB-KW"/>
</dbReference>
<evidence type="ECO:0000256" key="7">
    <source>
        <dbReference type="ARBA" id="ARBA00022840"/>
    </source>
</evidence>
<evidence type="ECO:0000256" key="2">
    <source>
        <dbReference type="ARBA" id="ARBA00022649"/>
    </source>
</evidence>
<protein>
    <recommendedName>
        <fullName evidence="9">protein adenylyltransferase</fullName>
        <ecNumber evidence="9">2.7.7.108</ecNumber>
    </recommendedName>
</protein>
<dbReference type="Proteomes" id="UP000005095">
    <property type="component" value="Chromosome"/>
</dbReference>
<evidence type="ECO:0000256" key="1">
    <source>
        <dbReference type="ARBA" id="ARBA00001946"/>
    </source>
</evidence>
<keyword evidence="8" id="KW-0460">Magnesium</keyword>
<evidence type="ECO:0000256" key="3">
    <source>
        <dbReference type="ARBA" id="ARBA00022679"/>
    </source>
</evidence>
<evidence type="ECO:0000256" key="6">
    <source>
        <dbReference type="ARBA" id="ARBA00022741"/>
    </source>
</evidence>
<accession>J1L245</accession>
<keyword evidence="3" id="KW-0808">Transferase</keyword>
<keyword evidence="2" id="KW-1277">Toxin-antitoxin system</keyword>
<evidence type="ECO:0000256" key="11">
    <source>
        <dbReference type="ARBA" id="ARBA00047518"/>
    </source>
</evidence>
<dbReference type="Gene3D" id="3.30.460.10">
    <property type="entry name" value="Beta Polymerase, domain 2"/>
    <property type="match status" value="1"/>
</dbReference>
<evidence type="ECO:0000256" key="4">
    <source>
        <dbReference type="ARBA" id="ARBA00022695"/>
    </source>
</evidence>